<sequence>MFNFKLLILSSLVGVYVGHKKREDITLGIKRHLLDLRGLIFAKVGAKI</sequence>
<proteinExistence type="predicted"/>
<evidence type="ECO:0000313" key="1">
    <source>
        <dbReference type="EMBL" id="DAF94834.1"/>
    </source>
</evidence>
<reference evidence="1" key="1">
    <citation type="journal article" date="2021" name="Proc. Natl. Acad. Sci. U.S.A.">
        <title>A Catalog of Tens of Thousands of Viruses from Human Metagenomes Reveals Hidden Associations with Chronic Diseases.</title>
        <authorList>
            <person name="Tisza M.J."/>
            <person name="Buck C.B."/>
        </authorList>
    </citation>
    <scope>NUCLEOTIDE SEQUENCE</scope>
    <source>
        <strain evidence="1">CtTrm2</strain>
    </source>
</reference>
<organism evidence="1">
    <name type="scientific">Myoviridae sp. ctTrm2</name>
    <dbReference type="NCBI Taxonomy" id="2825114"/>
    <lineage>
        <taxon>Viruses</taxon>
        <taxon>Duplodnaviria</taxon>
        <taxon>Heunggongvirae</taxon>
        <taxon>Uroviricota</taxon>
        <taxon>Caudoviricetes</taxon>
    </lineage>
</organism>
<name>A0A8S5UKB1_9CAUD</name>
<accession>A0A8S5UKB1</accession>
<protein>
    <submittedName>
        <fullName evidence="1">Uncharacterized protein</fullName>
    </submittedName>
</protein>
<dbReference type="EMBL" id="BK016097">
    <property type="protein sequence ID" value="DAF94834.1"/>
    <property type="molecule type" value="Genomic_DNA"/>
</dbReference>